<evidence type="ECO:0000256" key="1">
    <source>
        <dbReference type="SAM" id="MobiDB-lite"/>
    </source>
</evidence>
<gene>
    <name evidence="2" type="primary">WBGene00273250</name>
</gene>
<sequence>MRKEKNRRRFHHYVCQTGPSYIRKDTIPFDSCEVYPIRTGWEHAQTRKTWEEAMAPFDNSAIFREDPFGVNDYADPDKKLRVSASVHTHDVSQNGYWFSGTPRDLGCTEYHSVTREGEVAHRKSETGRTRLRTFSHPTPRPARSPSARAALRSRVRHFAHEDSDLPVEKGSQIQKVHVHYTTTKLTSLPSLHNKVSHRSWNDYWVPYGKEFKFARGTDFEDESGGLCRCMIHASEDYDDRVYDDMWAEEEEEVDDEDNKEYDVIDRKMADSDGIVVVDRSSLPIVVEDLSAFVENIRKIKNRK</sequence>
<dbReference type="AlphaFoldDB" id="A0A2A6C7V8"/>
<keyword evidence="3" id="KW-1185">Reference proteome</keyword>
<dbReference type="EnsemblMetazoa" id="PPA34881.1">
    <property type="protein sequence ID" value="PPA34881.1"/>
    <property type="gene ID" value="WBGene00273250"/>
</dbReference>
<feature type="region of interest" description="Disordered" evidence="1">
    <location>
        <begin position="118"/>
        <end position="146"/>
    </location>
</feature>
<organism evidence="2 3">
    <name type="scientific">Pristionchus pacificus</name>
    <name type="common">Parasitic nematode worm</name>
    <dbReference type="NCBI Taxonomy" id="54126"/>
    <lineage>
        <taxon>Eukaryota</taxon>
        <taxon>Metazoa</taxon>
        <taxon>Ecdysozoa</taxon>
        <taxon>Nematoda</taxon>
        <taxon>Chromadorea</taxon>
        <taxon>Rhabditida</taxon>
        <taxon>Rhabditina</taxon>
        <taxon>Diplogasteromorpha</taxon>
        <taxon>Diplogasteroidea</taxon>
        <taxon>Neodiplogasteridae</taxon>
        <taxon>Pristionchus</taxon>
    </lineage>
</organism>
<feature type="compositionally biased region" description="Low complexity" evidence="1">
    <location>
        <begin position="135"/>
        <end position="146"/>
    </location>
</feature>
<evidence type="ECO:0000313" key="2">
    <source>
        <dbReference type="EnsemblMetazoa" id="PPA34881.1"/>
    </source>
</evidence>
<protein>
    <submittedName>
        <fullName evidence="2">Uncharacterized protein</fullName>
    </submittedName>
</protein>
<name>A0A2A6C7V8_PRIPA</name>
<reference evidence="3" key="1">
    <citation type="journal article" date="2008" name="Nat. Genet.">
        <title>The Pristionchus pacificus genome provides a unique perspective on nematode lifestyle and parasitism.</title>
        <authorList>
            <person name="Dieterich C."/>
            <person name="Clifton S.W."/>
            <person name="Schuster L.N."/>
            <person name="Chinwalla A."/>
            <person name="Delehaunty K."/>
            <person name="Dinkelacker I."/>
            <person name="Fulton L."/>
            <person name="Fulton R."/>
            <person name="Godfrey J."/>
            <person name="Minx P."/>
            <person name="Mitreva M."/>
            <person name="Roeseler W."/>
            <person name="Tian H."/>
            <person name="Witte H."/>
            <person name="Yang S.P."/>
            <person name="Wilson R.K."/>
            <person name="Sommer R.J."/>
        </authorList>
    </citation>
    <scope>NUCLEOTIDE SEQUENCE [LARGE SCALE GENOMIC DNA]</scope>
    <source>
        <strain evidence="3">PS312</strain>
    </source>
</reference>
<reference evidence="2" key="2">
    <citation type="submission" date="2022-06" db="UniProtKB">
        <authorList>
            <consortium name="EnsemblMetazoa"/>
        </authorList>
    </citation>
    <scope>IDENTIFICATION</scope>
    <source>
        <strain evidence="2">PS312</strain>
    </source>
</reference>
<dbReference type="Proteomes" id="UP000005239">
    <property type="component" value="Unassembled WGS sequence"/>
</dbReference>
<proteinExistence type="predicted"/>
<feature type="compositionally biased region" description="Basic and acidic residues" evidence="1">
    <location>
        <begin position="118"/>
        <end position="128"/>
    </location>
</feature>
<evidence type="ECO:0000313" key="3">
    <source>
        <dbReference type="Proteomes" id="UP000005239"/>
    </source>
</evidence>
<accession>A0A8R1YLG7</accession>
<accession>A0A2A6C7V8</accession>